<evidence type="ECO:0000313" key="1">
    <source>
        <dbReference type="EMBL" id="KAL3406856.1"/>
    </source>
</evidence>
<keyword evidence="2" id="KW-1185">Reference proteome</keyword>
<name>A0ABD2XQ33_9HYME</name>
<organism evidence="1 2">
    <name type="scientific">Trichogramma kaykai</name>
    <dbReference type="NCBI Taxonomy" id="54128"/>
    <lineage>
        <taxon>Eukaryota</taxon>
        <taxon>Metazoa</taxon>
        <taxon>Ecdysozoa</taxon>
        <taxon>Arthropoda</taxon>
        <taxon>Hexapoda</taxon>
        <taxon>Insecta</taxon>
        <taxon>Pterygota</taxon>
        <taxon>Neoptera</taxon>
        <taxon>Endopterygota</taxon>
        <taxon>Hymenoptera</taxon>
        <taxon>Apocrita</taxon>
        <taxon>Proctotrupomorpha</taxon>
        <taxon>Chalcidoidea</taxon>
        <taxon>Trichogrammatidae</taxon>
        <taxon>Trichogramma</taxon>
    </lineage>
</organism>
<dbReference type="Proteomes" id="UP001627154">
    <property type="component" value="Unassembled WGS sequence"/>
</dbReference>
<protein>
    <submittedName>
        <fullName evidence="1">Uncharacterized protein</fullName>
    </submittedName>
</protein>
<comment type="caution">
    <text evidence="1">The sequence shown here is derived from an EMBL/GenBank/DDBJ whole genome shotgun (WGS) entry which is preliminary data.</text>
</comment>
<gene>
    <name evidence="1" type="ORF">TKK_000979</name>
</gene>
<evidence type="ECO:0000313" key="2">
    <source>
        <dbReference type="Proteomes" id="UP001627154"/>
    </source>
</evidence>
<proteinExistence type="predicted"/>
<dbReference type="EMBL" id="JBJJXI010000018">
    <property type="protein sequence ID" value="KAL3406856.1"/>
    <property type="molecule type" value="Genomic_DNA"/>
</dbReference>
<dbReference type="AlphaFoldDB" id="A0ABD2XQ33"/>
<sequence length="181" mass="20777">MNRCTGGGRRHRVFFGRHGRHCEARVRANVAAWKIIVSTFVARFRARRSVYTLRYTQRRIRIAYPHAGKIFAIDTLRSDAYYNLAAVINSSAAALEKQKKAHKKTAIEPSAENKCHRRADENITCAYTDRVYTYAPAFIVRSPRGANSRISPEHACREMPCIQGVILFLFRLLLLLLRSRL</sequence>
<accession>A0ABD2XQ33</accession>
<reference evidence="1 2" key="1">
    <citation type="journal article" date="2024" name="bioRxiv">
        <title>A reference genome for Trichogramma kaykai: A tiny desert-dwelling parasitoid wasp with competing sex-ratio distorters.</title>
        <authorList>
            <person name="Culotta J."/>
            <person name="Lindsey A.R."/>
        </authorList>
    </citation>
    <scope>NUCLEOTIDE SEQUENCE [LARGE SCALE GENOMIC DNA]</scope>
    <source>
        <strain evidence="1 2">KSX58</strain>
    </source>
</reference>